<keyword evidence="8" id="KW-0472">Membrane</keyword>
<evidence type="ECO:0000256" key="3">
    <source>
        <dbReference type="ARBA" id="ARBA00022475"/>
    </source>
</evidence>
<keyword evidence="5" id="KW-0328">Glycosyltransferase</keyword>
<gene>
    <name evidence="14" type="primary">waaC</name>
    <name evidence="14" type="ORF">Q8A57_01760</name>
</gene>
<sequence length="350" mass="39656">MQVLIVKLSSMGDLVQALPALTDAQRAIPGIQFDWAVDEAFAEIPTWHPTVRNTIKTAHRRWRKNLFNFFFGGELTRFTRELRQVEYDIVIDAQSNLKSSLVTWLTRGLKCGPDRSSVREFGAQFAYNQTYAIAKNQLAIDRWRQLFSQVLGYELPDTKPDFLLTGDGAKYAEWPSPSVELPNRPYLVFVHNASWDNKCWINEHWRQLIELAASEGFDVLLPWGAEWERQQAELLAEGFDHATVLPRLPLTDIASVLSHSSGAICVDTGLAHIAAALEVPMVTLYGPTDAALIGAYGKHSVHLSAQGFECTPCYKRSCTYQHYKGPEAQCLKTFTAQKVWREWLKVKENL</sequence>
<dbReference type="GO" id="GO:0009244">
    <property type="term" value="P:lipopolysaccharide core region biosynthetic process"/>
    <property type="evidence" value="ECO:0007669"/>
    <property type="project" value="InterPro"/>
</dbReference>
<evidence type="ECO:0000313" key="15">
    <source>
        <dbReference type="Proteomes" id="UP001178354"/>
    </source>
</evidence>
<dbReference type="InterPro" id="IPR051199">
    <property type="entry name" value="LPS_LOS_Heptosyltrfase"/>
</dbReference>
<dbReference type="AlphaFoldDB" id="A0AAW8AZE0"/>
<evidence type="ECO:0000256" key="10">
    <source>
        <dbReference type="ARBA" id="ARBA00044041"/>
    </source>
</evidence>
<name>A0AAW8AZE0_9GAMM</name>
<evidence type="ECO:0000256" key="4">
    <source>
        <dbReference type="ARBA" id="ARBA00022519"/>
    </source>
</evidence>
<dbReference type="CDD" id="cd03789">
    <property type="entry name" value="GT9_LPS_heptosyltransferase"/>
    <property type="match status" value="1"/>
</dbReference>
<evidence type="ECO:0000256" key="11">
    <source>
        <dbReference type="ARBA" id="ARBA00044190"/>
    </source>
</evidence>
<comment type="subcellular location">
    <subcellularLocation>
        <location evidence="1">Cell inner membrane</location>
        <topology evidence="1">Peripheral membrane protein</topology>
        <orientation evidence="1">Cytoplasmic side</orientation>
    </subcellularLocation>
</comment>
<dbReference type="Gene3D" id="3.40.50.2000">
    <property type="entry name" value="Glycogen Phosphorylase B"/>
    <property type="match status" value="2"/>
</dbReference>
<comment type="similarity">
    <text evidence="9">Belongs to the glycosyltransferase 9 family.</text>
</comment>
<evidence type="ECO:0000256" key="2">
    <source>
        <dbReference type="ARBA" id="ARBA00004713"/>
    </source>
</evidence>
<dbReference type="RefSeq" id="WP_305169203.1">
    <property type="nucleotide sequence ID" value="NZ_JAUUUU010000001.1"/>
</dbReference>
<protein>
    <recommendedName>
        <fullName evidence="11">Lipopolysaccharide heptosyltransferase 1</fullName>
        <ecNumber evidence="10">2.4.99.23</ecNumber>
    </recommendedName>
    <alternativeName>
        <fullName evidence="12">ADP-heptose:lipopolysaccharide heptosyltransferase I</fullName>
    </alternativeName>
</protein>
<keyword evidence="6" id="KW-0808">Transferase</keyword>
<dbReference type="NCBIfam" id="TIGR02193">
    <property type="entry name" value="heptsyl_trn_I"/>
    <property type="match status" value="1"/>
</dbReference>
<keyword evidence="3" id="KW-1003">Cell membrane</keyword>
<dbReference type="GO" id="GO:0008713">
    <property type="term" value="F:ADP-heptose-lipopolysaccharide heptosyltransferase activity"/>
    <property type="evidence" value="ECO:0007669"/>
    <property type="project" value="TreeGrafter"/>
</dbReference>
<comment type="caution">
    <text evidence="14">The sequence shown here is derived from an EMBL/GenBank/DDBJ whole genome shotgun (WGS) entry which is preliminary data.</text>
</comment>
<evidence type="ECO:0000256" key="13">
    <source>
        <dbReference type="ARBA" id="ARBA00049201"/>
    </source>
</evidence>
<proteinExistence type="inferred from homology"/>
<dbReference type="GO" id="GO:0005886">
    <property type="term" value="C:plasma membrane"/>
    <property type="evidence" value="ECO:0007669"/>
    <property type="project" value="UniProtKB-SubCell"/>
</dbReference>
<dbReference type="InterPro" id="IPR011908">
    <property type="entry name" value="LipoPS_heptosylTferase-I"/>
</dbReference>
<dbReference type="PANTHER" id="PTHR30160">
    <property type="entry name" value="TETRAACYLDISACCHARIDE 4'-KINASE-RELATED"/>
    <property type="match status" value="1"/>
</dbReference>
<evidence type="ECO:0000256" key="9">
    <source>
        <dbReference type="ARBA" id="ARBA00043995"/>
    </source>
</evidence>
<accession>A0AAW8AZE0</accession>
<comment type="pathway">
    <text evidence="2">Bacterial outer membrane biogenesis; LPS core biosynthesis.</text>
</comment>
<dbReference type="GO" id="GO:0005829">
    <property type="term" value="C:cytosol"/>
    <property type="evidence" value="ECO:0007669"/>
    <property type="project" value="TreeGrafter"/>
</dbReference>
<reference evidence="14" key="1">
    <citation type="journal article" date="2010" name="Int. J. Syst. Evol. Microbiol.">
        <title>Porticoccus litoralis gen. nov., sp. nov., a gammaproteobacterium isolated from the Yellow Sea.</title>
        <authorList>
            <person name="Oh H.M."/>
            <person name="Kim H."/>
            <person name="Kim K.M."/>
            <person name="Min G.S."/>
            <person name="Cho J.C."/>
        </authorList>
    </citation>
    <scope>NUCLEOTIDE SEQUENCE</scope>
    <source>
        <strain evidence="14">DSM 25064</strain>
    </source>
</reference>
<dbReference type="Proteomes" id="UP001178354">
    <property type="component" value="Unassembled WGS sequence"/>
</dbReference>
<reference evidence="14" key="2">
    <citation type="submission" date="2023-08" db="EMBL/GenBank/DDBJ databases">
        <authorList>
            <person name="Luo J."/>
        </authorList>
    </citation>
    <scope>NUCLEOTIDE SEQUENCE</scope>
    <source>
        <strain evidence="14">DSM 25064</strain>
    </source>
</reference>
<evidence type="ECO:0000256" key="8">
    <source>
        <dbReference type="ARBA" id="ARBA00023136"/>
    </source>
</evidence>
<dbReference type="EMBL" id="JAUUUU010000001">
    <property type="protein sequence ID" value="MDP1519693.1"/>
    <property type="molecule type" value="Genomic_DNA"/>
</dbReference>
<keyword evidence="15" id="KW-1185">Reference proteome</keyword>
<dbReference type="Pfam" id="PF01075">
    <property type="entry name" value="Glyco_transf_9"/>
    <property type="match status" value="1"/>
</dbReference>
<dbReference type="PANTHER" id="PTHR30160:SF19">
    <property type="entry name" value="LIPOPOLYSACCHARIDE HEPTOSYLTRANSFERASE 1"/>
    <property type="match status" value="1"/>
</dbReference>
<comment type="catalytic activity">
    <reaction evidence="13">
        <text>an alpha-Kdo-(2-&gt;4)-alpha-Kdo-(2-&gt;6)-lipid A + ADP-L-glycero-beta-D-manno-heptose = an L-alpha-D-Hep-(1-&gt;5)-[alpha-Kdo-(2-&gt;4)]-alpha-Kdo-(2-&gt;6)-lipid A + ADP + H(+)</text>
        <dbReference type="Rhea" id="RHEA:74067"/>
        <dbReference type="ChEBI" id="CHEBI:15378"/>
        <dbReference type="ChEBI" id="CHEBI:61506"/>
        <dbReference type="ChEBI" id="CHEBI:176431"/>
        <dbReference type="ChEBI" id="CHEBI:193068"/>
        <dbReference type="ChEBI" id="CHEBI:456216"/>
        <dbReference type="EC" id="2.4.99.23"/>
    </reaction>
</comment>
<keyword evidence="4" id="KW-0997">Cell inner membrane</keyword>
<evidence type="ECO:0000256" key="1">
    <source>
        <dbReference type="ARBA" id="ARBA00004515"/>
    </source>
</evidence>
<evidence type="ECO:0000256" key="7">
    <source>
        <dbReference type="ARBA" id="ARBA00022985"/>
    </source>
</evidence>
<dbReference type="InterPro" id="IPR002201">
    <property type="entry name" value="Glyco_trans_9"/>
</dbReference>
<evidence type="ECO:0000256" key="5">
    <source>
        <dbReference type="ARBA" id="ARBA00022676"/>
    </source>
</evidence>
<evidence type="ECO:0000313" key="14">
    <source>
        <dbReference type="EMBL" id="MDP1519693.1"/>
    </source>
</evidence>
<organism evidence="14 15">
    <name type="scientific">Porticoccus litoralis</name>
    <dbReference type="NCBI Taxonomy" id="434086"/>
    <lineage>
        <taxon>Bacteria</taxon>
        <taxon>Pseudomonadati</taxon>
        <taxon>Pseudomonadota</taxon>
        <taxon>Gammaproteobacteria</taxon>
        <taxon>Cellvibrionales</taxon>
        <taxon>Porticoccaceae</taxon>
        <taxon>Porticoccus</taxon>
    </lineage>
</organism>
<evidence type="ECO:0000256" key="6">
    <source>
        <dbReference type="ARBA" id="ARBA00022679"/>
    </source>
</evidence>
<keyword evidence="7" id="KW-0448">Lipopolysaccharide biosynthesis</keyword>
<evidence type="ECO:0000256" key="12">
    <source>
        <dbReference type="ARBA" id="ARBA00044330"/>
    </source>
</evidence>
<dbReference type="SUPFAM" id="SSF53756">
    <property type="entry name" value="UDP-Glycosyltransferase/glycogen phosphorylase"/>
    <property type="match status" value="1"/>
</dbReference>
<dbReference type="EC" id="2.4.99.23" evidence="10"/>